<organism evidence="2 3">
    <name type="scientific">Gulo gulo</name>
    <name type="common">Wolverine</name>
    <name type="synonym">Gluton</name>
    <dbReference type="NCBI Taxonomy" id="48420"/>
    <lineage>
        <taxon>Eukaryota</taxon>
        <taxon>Metazoa</taxon>
        <taxon>Chordata</taxon>
        <taxon>Craniata</taxon>
        <taxon>Vertebrata</taxon>
        <taxon>Euteleostomi</taxon>
        <taxon>Mammalia</taxon>
        <taxon>Eutheria</taxon>
        <taxon>Laurasiatheria</taxon>
        <taxon>Carnivora</taxon>
        <taxon>Caniformia</taxon>
        <taxon>Musteloidea</taxon>
        <taxon>Mustelidae</taxon>
        <taxon>Guloninae</taxon>
        <taxon>Gulo</taxon>
    </lineage>
</organism>
<dbReference type="Proteomes" id="UP000269945">
    <property type="component" value="Unassembled WGS sequence"/>
</dbReference>
<proteinExistence type="predicted"/>
<comment type="caution">
    <text evidence="2">The sequence shown here is derived from an EMBL/GenBank/DDBJ whole genome shotgun (WGS) entry which is preliminary data.</text>
</comment>
<evidence type="ECO:0000256" key="1">
    <source>
        <dbReference type="SAM" id="MobiDB-lite"/>
    </source>
</evidence>
<gene>
    <name evidence="2" type="ORF">BN2614_LOCUS3</name>
</gene>
<sequence>MRRAGPETPQTRDPEQLGGGEVGVFLSLSLSSRWWCLKYHLRPRDPRHPAPRFPPFPTRPRVGSWREAA</sequence>
<protein>
    <submittedName>
        <fullName evidence="2">Uncharacterized protein</fullName>
    </submittedName>
</protein>
<dbReference type="EMBL" id="CYRY02042678">
    <property type="protein sequence ID" value="VCX36530.1"/>
    <property type="molecule type" value="Genomic_DNA"/>
</dbReference>
<accession>A0A9X9Q6J4</accession>
<keyword evidence="3" id="KW-1185">Reference proteome</keyword>
<name>A0A9X9Q6J4_GULGU</name>
<feature type="region of interest" description="Disordered" evidence="1">
    <location>
        <begin position="47"/>
        <end position="69"/>
    </location>
</feature>
<reference evidence="2 3" key="1">
    <citation type="submission" date="2018-10" db="EMBL/GenBank/DDBJ databases">
        <authorList>
            <person name="Ekblom R."/>
            <person name="Jareborg N."/>
        </authorList>
    </citation>
    <scope>NUCLEOTIDE SEQUENCE [LARGE SCALE GENOMIC DNA]</scope>
    <source>
        <tissue evidence="2">Muscle</tissue>
    </source>
</reference>
<feature type="region of interest" description="Disordered" evidence="1">
    <location>
        <begin position="1"/>
        <end position="20"/>
    </location>
</feature>
<evidence type="ECO:0000313" key="2">
    <source>
        <dbReference type="EMBL" id="VCX36530.1"/>
    </source>
</evidence>
<evidence type="ECO:0000313" key="3">
    <source>
        <dbReference type="Proteomes" id="UP000269945"/>
    </source>
</evidence>
<dbReference type="AlphaFoldDB" id="A0A9X9Q6J4"/>